<proteinExistence type="predicted"/>
<evidence type="ECO:0000313" key="1">
    <source>
        <dbReference type="EMBL" id="VEU21938.1"/>
    </source>
</evidence>
<dbReference type="Pfam" id="PF00300">
    <property type="entry name" value="His_Phos_1"/>
    <property type="match status" value="1"/>
</dbReference>
<dbReference type="SUPFAM" id="SSF53254">
    <property type="entry name" value="Phosphoglycerate mutase-like"/>
    <property type="match status" value="1"/>
</dbReference>
<protein>
    <submittedName>
        <fullName evidence="1">DEKNAAC102895</fullName>
    </submittedName>
</protein>
<dbReference type="OrthoDB" id="496981at2759"/>
<dbReference type="InParanoid" id="A0A448YM45"/>
<evidence type="ECO:0000313" key="2">
    <source>
        <dbReference type="Proteomes" id="UP000290900"/>
    </source>
</evidence>
<dbReference type="EMBL" id="CAACVR010000014">
    <property type="protein sequence ID" value="VEU21938.1"/>
    <property type="molecule type" value="Genomic_DNA"/>
</dbReference>
<dbReference type="PANTHER" id="PTHR48100:SF1">
    <property type="entry name" value="HISTIDINE PHOSPHATASE FAMILY PROTEIN-RELATED"/>
    <property type="match status" value="1"/>
</dbReference>
<accession>A0A448YM45</accession>
<gene>
    <name evidence="1" type="ORF">BRENAR_LOCUS2670</name>
</gene>
<organism evidence="1 2">
    <name type="scientific">Brettanomyces naardenensis</name>
    <name type="common">Yeast</name>
    <dbReference type="NCBI Taxonomy" id="13370"/>
    <lineage>
        <taxon>Eukaryota</taxon>
        <taxon>Fungi</taxon>
        <taxon>Dikarya</taxon>
        <taxon>Ascomycota</taxon>
        <taxon>Saccharomycotina</taxon>
        <taxon>Pichiomycetes</taxon>
        <taxon>Pichiales</taxon>
        <taxon>Pichiaceae</taxon>
        <taxon>Brettanomyces</taxon>
    </lineage>
</organism>
<dbReference type="CDD" id="cd07067">
    <property type="entry name" value="HP_PGM_like"/>
    <property type="match status" value="1"/>
</dbReference>
<dbReference type="GO" id="GO:0005737">
    <property type="term" value="C:cytoplasm"/>
    <property type="evidence" value="ECO:0007669"/>
    <property type="project" value="TreeGrafter"/>
</dbReference>
<name>A0A448YM45_BRENA</name>
<dbReference type="GO" id="GO:0016791">
    <property type="term" value="F:phosphatase activity"/>
    <property type="evidence" value="ECO:0007669"/>
    <property type="project" value="TreeGrafter"/>
</dbReference>
<dbReference type="FunCoup" id="A0A448YM45">
    <property type="interactions" value="171"/>
</dbReference>
<dbReference type="Gene3D" id="3.40.50.1240">
    <property type="entry name" value="Phosphoglycerate mutase-like"/>
    <property type="match status" value="1"/>
</dbReference>
<dbReference type="PANTHER" id="PTHR48100">
    <property type="entry name" value="BROAD-SPECIFICITY PHOSPHATASE YOR283W-RELATED"/>
    <property type="match status" value="1"/>
</dbReference>
<reference evidence="1 2" key="1">
    <citation type="submission" date="2018-12" db="EMBL/GenBank/DDBJ databases">
        <authorList>
            <person name="Tiukova I."/>
            <person name="Dainat J."/>
        </authorList>
    </citation>
    <scope>NUCLEOTIDE SEQUENCE [LARGE SCALE GENOMIC DNA]</scope>
</reference>
<dbReference type="InterPro" id="IPR013078">
    <property type="entry name" value="His_Pase_superF_clade-1"/>
</dbReference>
<dbReference type="SMART" id="SM00855">
    <property type="entry name" value="PGAM"/>
    <property type="match status" value="1"/>
</dbReference>
<dbReference type="InterPro" id="IPR029033">
    <property type="entry name" value="His_PPase_superfam"/>
</dbReference>
<keyword evidence="2" id="KW-1185">Reference proteome</keyword>
<dbReference type="Proteomes" id="UP000290900">
    <property type="component" value="Unassembled WGS sequence"/>
</dbReference>
<dbReference type="InterPro" id="IPR050275">
    <property type="entry name" value="PGM_Phosphatase"/>
</dbReference>
<sequence length="329" mass="37542">MTKLIKLTICDVEDAHGNVEDTERFAKLRAARTTGPWEFEAIQGFFKQSDPDTDDSTFDFIEEHLGLAMGSWDGLKSRLSQLNRDSEPSESYKLIFFARHGQGNHNRIVDLYGADMWNQKFAVMTSTILPSGEKITWAPDPDLTEKGRAQAEETHEAIVREIKRGLPLPSKLFCSPLRRAATTQMITWRGLTLCREEDDESLLLTGKRQHPIFKESLRETIGRNLCDKRKSKADIASHFVPWGFKFEEGFREEDPLFANDSRESMIEQSLRADSFLQELFEENPDDEVIYTTSHAAEIRAFINATGHRLFSIPTAGIIPMVIKGTRRNE</sequence>
<dbReference type="AlphaFoldDB" id="A0A448YM45"/>